<keyword evidence="2" id="KW-1185">Reference proteome</keyword>
<sequence>MWSGDFQFKDLIMSIFNSQLELLKKGVFGHFMELVILVLWQRFSKYNVNVVATEQERQNYTVALQFIDDSGSCSFSVALPFRLLDHIVDIEEHIAQ</sequence>
<comment type="caution">
    <text evidence="1">The sequence shown here is derived from an EMBL/GenBank/DDBJ whole genome shotgun (WGS) entry which is preliminary data.</text>
</comment>
<proteinExistence type="predicted"/>
<dbReference type="AlphaFoldDB" id="A0A9Q1M823"/>
<organism evidence="1 2">
    <name type="scientific">Anisodus acutangulus</name>
    <dbReference type="NCBI Taxonomy" id="402998"/>
    <lineage>
        <taxon>Eukaryota</taxon>
        <taxon>Viridiplantae</taxon>
        <taxon>Streptophyta</taxon>
        <taxon>Embryophyta</taxon>
        <taxon>Tracheophyta</taxon>
        <taxon>Spermatophyta</taxon>
        <taxon>Magnoliopsida</taxon>
        <taxon>eudicotyledons</taxon>
        <taxon>Gunneridae</taxon>
        <taxon>Pentapetalae</taxon>
        <taxon>asterids</taxon>
        <taxon>lamiids</taxon>
        <taxon>Solanales</taxon>
        <taxon>Solanaceae</taxon>
        <taxon>Solanoideae</taxon>
        <taxon>Hyoscyameae</taxon>
        <taxon>Anisodus</taxon>
    </lineage>
</organism>
<protein>
    <submittedName>
        <fullName evidence="1">Uncharacterized protein</fullName>
    </submittedName>
</protein>
<evidence type="ECO:0000313" key="2">
    <source>
        <dbReference type="Proteomes" id="UP001152561"/>
    </source>
</evidence>
<dbReference type="Proteomes" id="UP001152561">
    <property type="component" value="Unassembled WGS sequence"/>
</dbReference>
<dbReference type="EMBL" id="JAJAGQ010000009">
    <property type="protein sequence ID" value="KAJ8553888.1"/>
    <property type="molecule type" value="Genomic_DNA"/>
</dbReference>
<accession>A0A9Q1M823</accession>
<reference evidence="2" key="1">
    <citation type="journal article" date="2023" name="Proc. Natl. Acad. Sci. U.S.A.">
        <title>Genomic and structural basis for evolution of tropane alkaloid biosynthesis.</title>
        <authorList>
            <person name="Wanga Y.-J."/>
            <person name="Taina T."/>
            <person name="Yua J.-Y."/>
            <person name="Lia J."/>
            <person name="Xua B."/>
            <person name="Chenc J."/>
            <person name="D'Auriad J.C."/>
            <person name="Huanga J.-P."/>
            <person name="Huanga S.-X."/>
        </authorList>
    </citation>
    <scope>NUCLEOTIDE SEQUENCE [LARGE SCALE GENOMIC DNA]</scope>
    <source>
        <strain evidence="2">cv. KIB-2019</strain>
    </source>
</reference>
<gene>
    <name evidence="1" type="ORF">K7X08_024566</name>
</gene>
<name>A0A9Q1M823_9SOLA</name>
<evidence type="ECO:0000313" key="1">
    <source>
        <dbReference type="EMBL" id="KAJ8553888.1"/>
    </source>
</evidence>